<dbReference type="RefSeq" id="XP_011632972.2">
    <property type="nucleotide sequence ID" value="XM_011634670.2"/>
</dbReference>
<evidence type="ECO:0000313" key="3">
    <source>
        <dbReference type="RefSeq" id="XP_011632972.2"/>
    </source>
</evidence>
<dbReference type="KEGG" id="pbar:105424436"/>
<keyword evidence="2" id="KW-1185">Reference proteome</keyword>
<feature type="region of interest" description="Disordered" evidence="1">
    <location>
        <begin position="160"/>
        <end position="187"/>
    </location>
</feature>
<organism evidence="2 3">
    <name type="scientific">Pogonomyrmex barbatus</name>
    <name type="common">red harvester ant</name>
    <dbReference type="NCBI Taxonomy" id="144034"/>
    <lineage>
        <taxon>Eukaryota</taxon>
        <taxon>Metazoa</taxon>
        <taxon>Ecdysozoa</taxon>
        <taxon>Arthropoda</taxon>
        <taxon>Hexapoda</taxon>
        <taxon>Insecta</taxon>
        <taxon>Pterygota</taxon>
        <taxon>Neoptera</taxon>
        <taxon>Endopterygota</taxon>
        <taxon>Hymenoptera</taxon>
        <taxon>Apocrita</taxon>
        <taxon>Aculeata</taxon>
        <taxon>Formicoidea</taxon>
        <taxon>Formicidae</taxon>
        <taxon>Myrmicinae</taxon>
        <taxon>Pogonomyrmex</taxon>
    </lineage>
</organism>
<feature type="compositionally biased region" description="Basic and acidic residues" evidence="1">
    <location>
        <begin position="160"/>
        <end position="176"/>
    </location>
</feature>
<evidence type="ECO:0000313" key="2">
    <source>
        <dbReference type="Proteomes" id="UP000504615"/>
    </source>
</evidence>
<dbReference type="AlphaFoldDB" id="A0A6I9W030"/>
<evidence type="ECO:0000256" key="1">
    <source>
        <dbReference type="SAM" id="MobiDB-lite"/>
    </source>
</evidence>
<dbReference type="GeneID" id="105424436"/>
<accession>A0A6I9W030</accession>
<reference evidence="3" key="1">
    <citation type="submission" date="2025-08" db="UniProtKB">
        <authorList>
            <consortium name="RefSeq"/>
        </authorList>
    </citation>
    <scope>IDENTIFICATION</scope>
</reference>
<name>A0A6I9W030_9HYME</name>
<dbReference type="Proteomes" id="UP000504615">
    <property type="component" value="Unplaced"/>
</dbReference>
<protein>
    <submittedName>
        <fullName evidence="3">Uncharacterized protein LOC105424436</fullName>
    </submittedName>
</protein>
<sequence length="187" mass="21431">MLQRISRMSPVMRVRRRWGNNKYIESLEESSPEVSSSDTFSSSYQEDLSASVREQLWDLNIHRVFGTDTRTDCRAIVATSNAETINSDNSAFSSFIQEIILPVLGVSTATSRKKLAKQKLNQNPEVQSKKYRDALSPMAEHARQQRVLYLSCLYKTSPRNTRELPDTSRTRQRDRGIGNYPVFPLPE</sequence>
<proteinExistence type="predicted"/>
<gene>
    <name evidence="3" type="primary">LOC105424436</name>
</gene>